<organism evidence="5 6">
    <name type="scientific">Halopenitus persicus</name>
    <dbReference type="NCBI Taxonomy" id="1048396"/>
    <lineage>
        <taxon>Archaea</taxon>
        <taxon>Methanobacteriati</taxon>
        <taxon>Methanobacteriota</taxon>
        <taxon>Stenosarchaea group</taxon>
        <taxon>Halobacteria</taxon>
        <taxon>Halobacteriales</taxon>
        <taxon>Haloferacaceae</taxon>
        <taxon>Halopenitus</taxon>
    </lineage>
</organism>
<accession>A0A1H3NXV0</accession>
<dbReference type="InterPro" id="IPR058499">
    <property type="entry name" value="DUF8186"/>
</dbReference>
<feature type="domain" description="DUF8186" evidence="4">
    <location>
        <begin position="423"/>
        <end position="523"/>
    </location>
</feature>
<dbReference type="InterPro" id="IPR058910">
    <property type="entry name" value="DUF8186_M"/>
</dbReference>
<dbReference type="Pfam" id="PF26591">
    <property type="entry name" value="DUF8186_C"/>
    <property type="match status" value="1"/>
</dbReference>
<dbReference type="EMBL" id="FNPC01000016">
    <property type="protein sequence ID" value="SDY93019.1"/>
    <property type="molecule type" value="Genomic_DNA"/>
</dbReference>
<dbReference type="Pfam" id="PF26589">
    <property type="entry name" value="DUF8186"/>
    <property type="match status" value="1"/>
</dbReference>
<evidence type="ECO:0000259" key="4">
    <source>
        <dbReference type="Pfam" id="PF26591"/>
    </source>
</evidence>
<gene>
    <name evidence="5" type="ORF">SAMN05216564_1165</name>
</gene>
<evidence type="ECO:0000256" key="1">
    <source>
        <dbReference type="SAM" id="MobiDB-lite"/>
    </source>
</evidence>
<proteinExistence type="predicted"/>
<evidence type="ECO:0000259" key="3">
    <source>
        <dbReference type="Pfam" id="PF26590"/>
    </source>
</evidence>
<dbReference type="Pfam" id="PF26590">
    <property type="entry name" value="DUF8186_M"/>
    <property type="match status" value="1"/>
</dbReference>
<evidence type="ECO:0000313" key="5">
    <source>
        <dbReference type="EMBL" id="SDY93019.1"/>
    </source>
</evidence>
<feature type="domain" description="DUF8186" evidence="2">
    <location>
        <begin position="93"/>
        <end position="258"/>
    </location>
</feature>
<sequence length="568" mass="62619">MRHRGISTVFVAVLLTGLVTTVVTAVPSTIDEECNGLTKNETATLWSRDVDGSSSQNQDSTNSPLSEVARGTDLSYSKPPETAATWSENDFNDLQSGESDVSVHPAGAATKNGTYIKDAHTSLFAIHPSTRGHLEPNEHPLFVAPSGTIRGLVDYRVEVPETRTWGDTTIRWSLVGSRIEAIRLLKDGETVTEIDGTHKPIISYDFSDEWSATLTLEADIRTHLRRLAIDRSGRTPSYHYSNRRETVSVSQSVDVSIYDFNAYPHYVSYPDGDAGLVISQPRPWRGIVLSDSGPEVRGVWRFFTARDTDWDQLVRSTESGSETVESDAIPVYVHAYPSSIGPRVDPVTTSTSIVDTWGRARESPLGSLDENINVEVVERPYSETRSIALRTDSLVREELRVTGLVRGEYATIGTGGSESERELRRSNLTAEIVERNSSSATIEIGLRDETTGDPIGLADETRYSALRGDSRDGYINVGGKRVRTNSSGKALVTVDSPGIYTISYQPGTWLSHDPAYTSDTTSVRWHPLETLNGILSVIVEAVWRILPYAVVYYAGIQITRTFGFDRYS</sequence>
<dbReference type="AlphaFoldDB" id="A0A1H3NXV0"/>
<feature type="compositionally biased region" description="Polar residues" evidence="1">
    <location>
        <begin position="52"/>
        <end position="65"/>
    </location>
</feature>
<feature type="domain" description="DUF8186" evidence="3">
    <location>
        <begin position="262"/>
        <end position="412"/>
    </location>
</feature>
<keyword evidence="6" id="KW-1185">Reference proteome</keyword>
<name>A0A1H3NXV0_9EURY</name>
<feature type="region of interest" description="Disordered" evidence="1">
    <location>
        <begin position="49"/>
        <end position="106"/>
    </location>
</feature>
<evidence type="ECO:0000259" key="2">
    <source>
        <dbReference type="Pfam" id="PF26589"/>
    </source>
</evidence>
<evidence type="ECO:0000313" key="6">
    <source>
        <dbReference type="Proteomes" id="UP000199079"/>
    </source>
</evidence>
<dbReference type="Proteomes" id="UP000199079">
    <property type="component" value="Unassembled WGS sequence"/>
</dbReference>
<dbReference type="InterPro" id="IPR058911">
    <property type="entry name" value="DUF8186_C"/>
</dbReference>
<reference evidence="6" key="1">
    <citation type="submission" date="2016-10" db="EMBL/GenBank/DDBJ databases">
        <authorList>
            <person name="Varghese N."/>
            <person name="Submissions S."/>
        </authorList>
    </citation>
    <scope>NUCLEOTIDE SEQUENCE [LARGE SCALE GENOMIC DNA]</scope>
    <source>
        <strain evidence="6">DC30,IBRC 10041,KCTC 4046</strain>
    </source>
</reference>
<protein>
    <submittedName>
        <fullName evidence="5">Uncharacterized protein</fullName>
    </submittedName>
</protein>
<feature type="compositionally biased region" description="Polar residues" evidence="1">
    <location>
        <begin position="84"/>
        <end position="99"/>
    </location>
</feature>